<dbReference type="Pfam" id="PF00135">
    <property type="entry name" value="COesterase"/>
    <property type="match status" value="1"/>
</dbReference>
<feature type="domain" description="Carboxylesterase type B" evidence="4">
    <location>
        <begin position="49"/>
        <end position="537"/>
    </location>
</feature>
<dbReference type="STRING" id="1531966.A0A0A1TFC4"/>
<feature type="signal peptide" evidence="3">
    <location>
        <begin position="1"/>
        <end position="26"/>
    </location>
</feature>
<dbReference type="InterPro" id="IPR002018">
    <property type="entry name" value="CarbesteraseB"/>
</dbReference>
<dbReference type="ESTHER" id="9hypo-a0a0a1tfc4">
    <property type="family name" value="Fungal_carboxylesterase_lipase"/>
</dbReference>
<dbReference type="InterPro" id="IPR019826">
    <property type="entry name" value="Carboxylesterase_B_AS"/>
</dbReference>
<dbReference type="EC" id="3.1.1.-" evidence="3"/>
<evidence type="ECO:0000256" key="2">
    <source>
        <dbReference type="ARBA" id="ARBA00022801"/>
    </source>
</evidence>
<name>A0A0A1TFC4_9HYPO</name>
<dbReference type="PANTHER" id="PTHR11559">
    <property type="entry name" value="CARBOXYLESTERASE"/>
    <property type="match status" value="1"/>
</dbReference>
<dbReference type="AlphaFoldDB" id="A0A0A1TFC4"/>
<dbReference type="HOGENOM" id="CLU_006586_10_5_1"/>
<keyword evidence="3" id="KW-0732">Signal</keyword>
<reference evidence="5 6" key="1">
    <citation type="journal article" date="2015" name="Genome Announc.">
        <title>Draft Genome Sequence and Gene Annotation of the Entomopathogenic Fungus Verticillium hemipterigenum.</title>
        <authorList>
            <person name="Horn F."/>
            <person name="Habel A."/>
            <person name="Scharf D.H."/>
            <person name="Dworschak J."/>
            <person name="Brakhage A.A."/>
            <person name="Guthke R."/>
            <person name="Hertweck C."/>
            <person name="Linde J."/>
        </authorList>
    </citation>
    <scope>NUCLEOTIDE SEQUENCE [LARGE SCALE GENOMIC DNA]</scope>
</reference>
<accession>A0A0A1TFC4</accession>
<dbReference type="Gene3D" id="3.40.50.1820">
    <property type="entry name" value="alpha/beta hydrolase"/>
    <property type="match status" value="1"/>
</dbReference>
<organism evidence="5 6">
    <name type="scientific">[Torrubiella] hemipterigena</name>
    <dbReference type="NCBI Taxonomy" id="1531966"/>
    <lineage>
        <taxon>Eukaryota</taxon>
        <taxon>Fungi</taxon>
        <taxon>Dikarya</taxon>
        <taxon>Ascomycota</taxon>
        <taxon>Pezizomycotina</taxon>
        <taxon>Sordariomycetes</taxon>
        <taxon>Hypocreomycetidae</taxon>
        <taxon>Hypocreales</taxon>
        <taxon>Clavicipitaceae</taxon>
        <taxon>Clavicipitaceae incertae sedis</taxon>
        <taxon>'Torrubiella' clade</taxon>
    </lineage>
</organism>
<protein>
    <recommendedName>
        <fullName evidence="3">Carboxylic ester hydrolase</fullName>
        <ecNumber evidence="3">3.1.1.-</ecNumber>
    </recommendedName>
</protein>
<comment type="similarity">
    <text evidence="1 3">Belongs to the type-B carboxylesterase/lipase family.</text>
</comment>
<dbReference type="SUPFAM" id="SSF53474">
    <property type="entry name" value="alpha/beta-Hydrolases"/>
    <property type="match status" value="1"/>
</dbReference>
<dbReference type="PROSITE" id="PS00122">
    <property type="entry name" value="CARBOXYLESTERASE_B_1"/>
    <property type="match status" value="1"/>
</dbReference>
<evidence type="ECO:0000256" key="1">
    <source>
        <dbReference type="ARBA" id="ARBA00005964"/>
    </source>
</evidence>
<dbReference type="InterPro" id="IPR029058">
    <property type="entry name" value="AB_hydrolase_fold"/>
</dbReference>
<keyword evidence="2 3" id="KW-0378">Hydrolase</keyword>
<dbReference type="InterPro" id="IPR050309">
    <property type="entry name" value="Type-B_Carboxylest/Lipase"/>
</dbReference>
<evidence type="ECO:0000313" key="5">
    <source>
        <dbReference type="EMBL" id="CEJ93479.1"/>
    </source>
</evidence>
<evidence type="ECO:0000313" key="6">
    <source>
        <dbReference type="Proteomes" id="UP000039046"/>
    </source>
</evidence>
<dbReference type="OrthoDB" id="408631at2759"/>
<evidence type="ECO:0000259" key="4">
    <source>
        <dbReference type="Pfam" id="PF00135"/>
    </source>
</evidence>
<dbReference type="Proteomes" id="UP000039046">
    <property type="component" value="Unassembled WGS sequence"/>
</dbReference>
<gene>
    <name evidence="5" type="ORF">VHEMI09063</name>
</gene>
<dbReference type="EMBL" id="CDHN01000005">
    <property type="protein sequence ID" value="CEJ93479.1"/>
    <property type="molecule type" value="Genomic_DNA"/>
</dbReference>
<dbReference type="GO" id="GO:0016787">
    <property type="term" value="F:hydrolase activity"/>
    <property type="evidence" value="ECO:0007669"/>
    <property type="project" value="UniProtKB-KW"/>
</dbReference>
<sequence>MKTVQMRKLLAVLLAALPACITASQARHNTDLPIVDLGYELHQALSFNDTGDFYTFADVRFAAPPLGNLRFAKPELPAISRSHVQQGGQRYSCPQASPKWGDDALGVIQRIPHGAELIKAFSTYDGFSTNATYTEDCLFLDVMVPRAVLERAGQGYGAPVMVWIFGGGYVMGSKTQWGSPAGLLKSSQAQGSDGMIFVAINYRLGAFGWLSGPSLQENGTANAGLYDQRLALEWVQTHISKFGGDPNRVTVTGESAGGASTMYQMAAFGGARGPAPFAQAVPQSPGVIPNVSPHAQEVAARSFLDRLNVSTIQEARGLSTDMLQLANKNVVGEHSAYGTFTFGPVIDGEFAPGLLPQLFRNGQFDKTVVVMAGQNSNEGIYFTPSSAAQVSGFQNYALDLFPVMRASNDTVEHVFRQLYPPELATTVSNKALANLEAVDGNFSTSIAPAAWLASDAFIGVNRLSIHRALNNTYAYLFAMGLGIHGQDVPYTFFNGESPVTDATTALTLQRYITNFVISGSPNGPDVPHLASYGSNHSMLSFTDVGIHTITDPFANDRTEWWLRGVFY</sequence>
<evidence type="ECO:0000256" key="3">
    <source>
        <dbReference type="RuleBase" id="RU361235"/>
    </source>
</evidence>
<proteinExistence type="inferred from homology"/>
<keyword evidence="6" id="KW-1185">Reference proteome</keyword>
<feature type="chain" id="PRO_5005108659" description="Carboxylic ester hydrolase" evidence="3">
    <location>
        <begin position="27"/>
        <end position="567"/>
    </location>
</feature>